<feature type="transmembrane region" description="Helical" evidence="2">
    <location>
        <begin position="12"/>
        <end position="31"/>
    </location>
</feature>
<keyword evidence="2" id="KW-0472">Membrane</keyword>
<dbReference type="EMBL" id="RCVZ01000006">
    <property type="protein sequence ID" value="RLQ95425.1"/>
    <property type="molecule type" value="Genomic_DNA"/>
</dbReference>
<feature type="coiled-coil region" evidence="1">
    <location>
        <begin position="76"/>
        <end position="103"/>
    </location>
</feature>
<dbReference type="Proteomes" id="UP000276770">
    <property type="component" value="Unassembled WGS sequence"/>
</dbReference>
<dbReference type="InterPro" id="IPR018770">
    <property type="entry name" value="ChloroindolylP_hydrolase"/>
</dbReference>
<dbReference type="Pfam" id="PF10112">
    <property type="entry name" value="Halogen_Hydrol"/>
    <property type="match status" value="1"/>
</dbReference>
<dbReference type="GO" id="GO:0016787">
    <property type="term" value="F:hydrolase activity"/>
    <property type="evidence" value="ECO:0007669"/>
    <property type="project" value="UniProtKB-KW"/>
</dbReference>
<evidence type="ECO:0000313" key="3">
    <source>
        <dbReference type="EMBL" id="RLQ95425.1"/>
    </source>
</evidence>
<keyword evidence="4" id="KW-1185">Reference proteome</keyword>
<keyword evidence="1" id="KW-0175">Coiled coil</keyword>
<organism evidence="3 4">
    <name type="scientific">Falsibacillus albus</name>
    <dbReference type="NCBI Taxonomy" id="2478915"/>
    <lineage>
        <taxon>Bacteria</taxon>
        <taxon>Bacillati</taxon>
        <taxon>Bacillota</taxon>
        <taxon>Bacilli</taxon>
        <taxon>Bacillales</taxon>
        <taxon>Bacillaceae</taxon>
        <taxon>Falsibacillus</taxon>
    </lineage>
</organism>
<accession>A0A3L7JYQ1</accession>
<reference evidence="3 4" key="1">
    <citation type="submission" date="2018-10" db="EMBL/GenBank/DDBJ databases">
        <title>Falsibacillus sp. genome draft.</title>
        <authorList>
            <person name="Shi S."/>
        </authorList>
    </citation>
    <scope>NUCLEOTIDE SEQUENCE [LARGE SCALE GENOMIC DNA]</scope>
    <source>
        <strain evidence="3 4">GY 10110</strain>
    </source>
</reference>
<protein>
    <submittedName>
        <fullName evidence="3">5-bromo-4-chloroindolyl phosphate hydrolase</fullName>
    </submittedName>
</protein>
<evidence type="ECO:0000256" key="1">
    <source>
        <dbReference type="SAM" id="Coils"/>
    </source>
</evidence>
<keyword evidence="2" id="KW-0812">Transmembrane</keyword>
<keyword evidence="2" id="KW-1133">Transmembrane helix</keyword>
<keyword evidence="3" id="KW-0378">Hydrolase</keyword>
<dbReference type="AlphaFoldDB" id="A0A3L7JYQ1"/>
<proteinExistence type="predicted"/>
<gene>
    <name evidence="3" type="ORF">D9X91_10335</name>
</gene>
<sequence length="209" mass="24613">MREPKTMKSFMRYIIRSCISTLSGIFIWLLSFFSWNIPFSLTSVLAISSSIAIYFIIKWMQTANIHKQYGLDRKEYAYIRQQLKESKQKIKKLNKSIFQLKSISAFRQFYETQKLSKQIFHTVKLKPQLFFSCEQFFYQHLDSAVEITEKYAALSANGLNDPSFRKTMGEAKEALSLINQSLNDDLIKLHSGDLHDLQVEIEYVKQKHW</sequence>
<comment type="caution">
    <text evidence="3">The sequence shown here is derived from an EMBL/GenBank/DDBJ whole genome shotgun (WGS) entry which is preliminary data.</text>
</comment>
<evidence type="ECO:0000256" key="2">
    <source>
        <dbReference type="SAM" id="Phobius"/>
    </source>
</evidence>
<evidence type="ECO:0000313" key="4">
    <source>
        <dbReference type="Proteomes" id="UP000276770"/>
    </source>
</evidence>
<name>A0A3L7JYQ1_9BACI</name>
<feature type="transmembrane region" description="Helical" evidence="2">
    <location>
        <begin position="37"/>
        <end position="57"/>
    </location>
</feature>